<evidence type="ECO:0000259" key="1">
    <source>
        <dbReference type="Pfam" id="PF20150"/>
    </source>
</evidence>
<proteinExistence type="predicted"/>
<keyword evidence="3" id="KW-1185">Reference proteome</keyword>
<reference evidence="2 3" key="1">
    <citation type="submission" date="2020-03" db="EMBL/GenBank/DDBJ databases">
        <title>Draft Genome Sequence of Cudoniella acicularis.</title>
        <authorList>
            <person name="Buettner E."/>
            <person name="Kellner H."/>
        </authorList>
    </citation>
    <scope>NUCLEOTIDE SEQUENCE [LARGE SCALE GENOMIC DNA]</scope>
    <source>
        <strain evidence="2 3">DSM 108380</strain>
    </source>
</reference>
<accession>A0A8H4VZR3</accession>
<dbReference type="InterPro" id="IPR045518">
    <property type="entry name" value="2EXR"/>
</dbReference>
<protein>
    <recommendedName>
        <fullName evidence="1">2EXR domain-containing protein</fullName>
    </recommendedName>
</protein>
<feature type="domain" description="2EXR" evidence="1">
    <location>
        <begin position="12"/>
        <end position="100"/>
    </location>
</feature>
<gene>
    <name evidence="2" type="ORF">G7Y89_g12353</name>
</gene>
<comment type="caution">
    <text evidence="2">The sequence shown here is derived from an EMBL/GenBank/DDBJ whole genome shotgun (WGS) entry which is preliminary data.</text>
</comment>
<dbReference type="EMBL" id="JAAMPI010001289">
    <property type="protein sequence ID" value="KAF4625814.1"/>
    <property type="molecule type" value="Genomic_DNA"/>
</dbReference>
<organism evidence="2 3">
    <name type="scientific">Cudoniella acicularis</name>
    <dbReference type="NCBI Taxonomy" id="354080"/>
    <lineage>
        <taxon>Eukaryota</taxon>
        <taxon>Fungi</taxon>
        <taxon>Dikarya</taxon>
        <taxon>Ascomycota</taxon>
        <taxon>Pezizomycotina</taxon>
        <taxon>Leotiomycetes</taxon>
        <taxon>Helotiales</taxon>
        <taxon>Tricladiaceae</taxon>
        <taxon>Cudoniella</taxon>
    </lineage>
</organism>
<sequence>MSSTSSSTTSLPRFGELPIELRLQIWALTASADEYIVVKMSADPFLVRLPKNGKGKDSTDFRDTHTFKFRLTLRGLHLPTLGVNRESREVTLQENPDFIQSRGQRSISTPRLTSSTLTGSLYIRFTSTRIDSHSHQTGASLDQKDSHESLSYPELLDHIQNAAINYWSGKKDSYQNMGPLCIVQYGFNIELPNAFQSLRDYKKFCEDKFKPLVSRGDIMSISPELKWFPYDPSQQ</sequence>
<dbReference type="AlphaFoldDB" id="A0A8H4VZR3"/>
<name>A0A8H4VZR3_9HELO</name>
<evidence type="ECO:0000313" key="2">
    <source>
        <dbReference type="EMBL" id="KAF4625814.1"/>
    </source>
</evidence>
<evidence type="ECO:0000313" key="3">
    <source>
        <dbReference type="Proteomes" id="UP000566819"/>
    </source>
</evidence>
<dbReference type="Pfam" id="PF20150">
    <property type="entry name" value="2EXR"/>
    <property type="match status" value="1"/>
</dbReference>
<dbReference type="Proteomes" id="UP000566819">
    <property type="component" value="Unassembled WGS sequence"/>
</dbReference>